<dbReference type="RefSeq" id="XP_033649207.1">
    <property type="nucleotide sequence ID" value="XM_033800026.1"/>
</dbReference>
<evidence type="ECO:0000313" key="2">
    <source>
        <dbReference type="EMBL" id="KAF2271668.1"/>
    </source>
</evidence>
<name>A0A6A6J6R4_WESOR</name>
<sequence>MRMHTQRGTGVSAATRTNHARGPGIQVVRLSKGWVHSGTAAQKGMVAVLLRCCVATAAGPGTGDGRVTAQEPRAEPEGGSRMQSSRCNDVKLRCRGAALTVAAVPLSKQLEGRPLRLAACGKENKRNPVLKDKELRVLGRLAKNCRPKTVLLSEGP</sequence>
<dbReference type="Proteomes" id="UP000800097">
    <property type="component" value="Unassembled WGS sequence"/>
</dbReference>
<accession>A0A6A6J6R4</accession>
<feature type="region of interest" description="Disordered" evidence="1">
    <location>
        <begin position="58"/>
        <end position="86"/>
    </location>
</feature>
<proteinExistence type="predicted"/>
<keyword evidence="3" id="KW-1185">Reference proteome</keyword>
<dbReference type="GeneID" id="54553201"/>
<feature type="region of interest" description="Disordered" evidence="1">
    <location>
        <begin position="1"/>
        <end position="23"/>
    </location>
</feature>
<protein>
    <submittedName>
        <fullName evidence="2">Uncharacterized protein</fullName>
    </submittedName>
</protein>
<organism evidence="2 3">
    <name type="scientific">Westerdykella ornata</name>
    <dbReference type="NCBI Taxonomy" id="318751"/>
    <lineage>
        <taxon>Eukaryota</taxon>
        <taxon>Fungi</taxon>
        <taxon>Dikarya</taxon>
        <taxon>Ascomycota</taxon>
        <taxon>Pezizomycotina</taxon>
        <taxon>Dothideomycetes</taxon>
        <taxon>Pleosporomycetidae</taxon>
        <taxon>Pleosporales</taxon>
        <taxon>Sporormiaceae</taxon>
        <taxon>Westerdykella</taxon>
    </lineage>
</organism>
<evidence type="ECO:0000313" key="3">
    <source>
        <dbReference type="Proteomes" id="UP000800097"/>
    </source>
</evidence>
<dbReference type="AlphaFoldDB" id="A0A6A6J6R4"/>
<evidence type="ECO:0000256" key="1">
    <source>
        <dbReference type="SAM" id="MobiDB-lite"/>
    </source>
</evidence>
<gene>
    <name evidence="2" type="ORF">EI97DRAFT_446420</name>
</gene>
<reference evidence="2" key="1">
    <citation type="journal article" date="2020" name="Stud. Mycol.">
        <title>101 Dothideomycetes genomes: a test case for predicting lifestyles and emergence of pathogens.</title>
        <authorList>
            <person name="Haridas S."/>
            <person name="Albert R."/>
            <person name="Binder M."/>
            <person name="Bloem J."/>
            <person name="Labutti K."/>
            <person name="Salamov A."/>
            <person name="Andreopoulos B."/>
            <person name="Baker S."/>
            <person name="Barry K."/>
            <person name="Bills G."/>
            <person name="Bluhm B."/>
            <person name="Cannon C."/>
            <person name="Castanera R."/>
            <person name="Culley D."/>
            <person name="Daum C."/>
            <person name="Ezra D."/>
            <person name="Gonzalez J."/>
            <person name="Henrissat B."/>
            <person name="Kuo A."/>
            <person name="Liang C."/>
            <person name="Lipzen A."/>
            <person name="Lutzoni F."/>
            <person name="Magnuson J."/>
            <person name="Mondo S."/>
            <person name="Nolan M."/>
            <person name="Ohm R."/>
            <person name="Pangilinan J."/>
            <person name="Park H.-J."/>
            <person name="Ramirez L."/>
            <person name="Alfaro M."/>
            <person name="Sun H."/>
            <person name="Tritt A."/>
            <person name="Yoshinaga Y."/>
            <person name="Zwiers L.-H."/>
            <person name="Turgeon B."/>
            <person name="Goodwin S."/>
            <person name="Spatafora J."/>
            <person name="Crous P."/>
            <person name="Grigoriev I."/>
        </authorList>
    </citation>
    <scope>NUCLEOTIDE SEQUENCE</scope>
    <source>
        <strain evidence="2">CBS 379.55</strain>
    </source>
</reference>
<feature type="compositionally biased region" description="Polar residues" evidence="1">
    <location>
        <begin position="1"/>
        <end position="17"/>
    </location>
</feature>
<dbReference type="EMBL" id="ML986535">
    <property type="protein sequence ID" value="KAF2271668.1"/>
    <property type="molecule type" value="Genomic_DNA"/>
</dbReference>